<comment type="similarity">
    <text evidence="4 14">Belongs to the cytochrome P450 family.</text>
</comment>
<evidence type="ECO:0000256" key="6">
    <source>
        <dbReference type="ARBA" id="ARBA00022723"/>
    </source>
</evidence>
<protein>
    <submittedName>
        <fullName evidence="16">Cytochrome P450 6a8-like</fullName>
    </submittedName>
</protein>
<dbReference type="PANTHER" id="PTHR24292:SF104">
    <property type="entry name" value="CYTOCHROME P450 308A1-RELATED"/>
    <property type="match status" value="1"/>
</dbReference>
<evidence type="ECO:0000256" key="1">
    <source>
        <dbReference type="ARBA" id="ARBA00001971"/>
    </source>
</evidence>
<dbReference type="VEuPathDB" id="VectorBase:MDOA014585"/>
<sequence length="497" mass="58304">MSLVGALFLLLLLFVIIILLKYCERVWYWRKQNVELLNIFSVLQKATKDKPLYRILQNIYQDMYEKRESFKAIELVLISGLFVQDQKAIEQILVTQYESFADRGLYANPNDPFLANMGRLEYDQWRHLRRKLQPCFSANSTKAMYPLMHRVCGEFVQVLRESVTQKRDNILEMRDLCSRFAVDVIGSVGFGVECNSLRDVNAKFRYFGDKATTEHFRPLLQFKTKYLNILKIFNVKYHSQETREFFTQLVKETIEYREKYGIQRADFMDILIKIKNDPQESKNFELTLDRIVGEVFLFFTAGYNTTSSALCEALYELAKNPEIQDKARSQVMDILDRHNNNITLEAVKEMRYIKQIIMETLRKYPLLFAVSRYSRRACTLPTTNGSLNIEPNTLLLIPSHAVNNNPEFYPEPDIFQPERFDKDVKRPACTYLSFGEGPKACPAINFSYIEMVCCLATLLRHFRFSTCEKTPKELLFNKEMLRLSVENIFLKVEPLNK</sequence>
<dbReference type="RefSeq" id="XP_011296655.2">
    <property type="nucleotide sequence ID" value="XM_011298353.2"/>
</dbReference>
<dbReference type="PANTHER" id="PTHR24292">
    <property type="entry name" value="CYTOCHROME P450"/>
    <property type="match status" value="1"/>
</dbReference>
<dbReference type="InterPro" id="IPR017972">
    <property type="entry name" value="Cyt_P450_CS"/>
</dbReference>
<evidence type="ECO:0000256" key="14">
    <source>
        <dbReference type="RuleBase" id="RU000461"/>
    </source>
</evidence>
<comment type="subcellular location">
    <subcellularLocation>
        <location evidence="3">Endoplasmic reticulum membrane</location>
        <topology evidence="3">Peripheral membrane protein</topology>
    </subcellularLocation>
    <subcellularLocation>
        <location evidence="2">Microsome membrane</location>
        <topology evidence="2">Peripheral membrane protein</topology>
    </subcellularLocation>
</comment>
<gene>
    <name evidence="16" type="primary">LOC101887383</name>
</gene>
<evidence type="ECO:0000313" key="16">
    <source>
        <dbReference type="RefSeq" id="XP_011296655.2"/>
    </source>
</evidence>
<evidence type="ECO:0000256" key="11">
    <source>
        <dbReference type="ARBA" id="ARBA00023033"/>
    </source>
</evidence>
<evidence type="ECO:0000256" key="9">
    <source>
        <dbReference type="ARBA" id="ARBA00023002"/>
    </source>
</evidence>
<evidence type="ECO:0000256" key="4">
    <source>
        <dbReference type="ARBA" id="ARBA00010617"/>
    </source>
</evidence>
<dbReference type="eggNOG" id="KOG0158">
    <property type="taxonomic scope" value="Eukaryota"/>
</dbReference>
<accession>A0A9J7DDV5</accession>
<keyword evidence="10 13" id="KW-0408">Iron</keyword>
<reference evidence="16" key="1">
    <citation type="submission" date="2025-08" db="UniProtKB">
        <authorList>
            <consortium name="RefSeq"/>
        </authorList>
    </citation>
    <scope>IDENTIFICATION</scope>
    <source>
        <strain evidence="16">Aabys</strain>
        <tissue evidence="16">Whole body</tissue>
    </source>
</reference>
<keyword evidence="9 14" id="KW-0560">Oxidoreductase</keyword>
<keyword evidence="8" id="KW-0492">Microsome</keyword>
<dbReference type="VEuPathDB" id="VectorBase:MDOMA2_004313"/>
<dbReference type="PRINTS" id="PR00385">
    <property type="entry name" value="P450"/>
</dbReference>
<keyword evidence="7" id="KW-0256">Endoplasmic reticulum</keyword>
<dbReference type="SUPFAM" id="SSF48264">
    <property type="entry name" value="Cytochrome P450"/>
    <property type="match status" value="1"/>
</dbReference>
<keyword evidence="12" id="KW-0472">Membrane</keyword>
<comment type="cofactor">
    <cofactor evidence="1 13">
        <name>heme</name>
        <dbReference type="ChEBI" id="CHEBI:30413"/>
    </cofactor>
</comment>
<evidence type="ECO:0000256" key="2">
    <source>
        <dbReference type="ARBA" id="ARBA00004174"/>
    </source>
</evidence>
<dbReference type="InterPro" id="IPR001128">
    <property type="entry name" value="Cyt_P450"/>
</dbReference>
<dbReference type="CDD" id="cd11056">
    <property type="entry name" value="CYP6-like"/>
    <property type="match status" value="1"/>
</dbReference>
<dbReference type="InterPro" id="IPR050476">
    <property type="entry name" value="Insect_CytP450_Detox"/>
</dbReference>
<keyword evidence="11 14" id="KW-0503">Monooxygenase</keyword>
<proteinExistence type="inferred from homology"/>
<organism evidence="15 16">
    <name type="scientific">Musca domestica</name>
    <name type="common">House fly</name>
    <dbReference type="NCBI Taxonomy" id="7370"/>
    <lineage>
        <taxon>Eukaryota</taxon>
        <taxon>Metazoa</taxon>
        <taxon>Ecdysozoa</taxon>
        <taxon>Arthropoda</taxon>
        <taxon>Hexapoda</taxon>
        <taxon>Insecta</taxon>
        <taxon>Pterygota</taxon>
        <taxon>Neoptera</taxon>
        <taxon>Endopterygota</taxon>
        <taxon>Diptera</taxon>
        <taxon>Brachycera</taxon>
        <taxon>Muscomorpha</taxon>
        <taxon>Muscoidea</taxon>
        <taxon>Muscidae</taxon>
        <taxon>Musca</taxon>
    </lineage>
</organism>
<evidence type="ECO:0000313" key="15">
    <source>
        <dbReference type="Proteomes" id="UP001652621"/>
    </source>
</evidence>
<dbReference type="OrthoDB" id="6148150at2759"/>
<evidence type="ECO:0000256" key="12">
    <source>
        <dbReference type="ARBA" id="ARBA00023136"/>
    </source>
</evidence>
<feature type="binding site" description="axial binding residue" evidence="13">
    <location>
        <position position="441"/>
    </location>
    <ligand>
        <name>heme</name>
        <dbReference type="ChEBI" id="CHEBI:30413"/>
    </ligand>
    <ligandPart>
        <name>Fe</name>
        <dbReference type="ChEBI" id="CHEBI:18248"/>
    </ligandPart>
</feature>
<keyword evidence="5 13" id="KW-0349">Heme</keyword>
<keyword evidence="15" id="KW-1185">Reference proteome</keyword>
<evidence type="ECO:0000256" key="8">
    <source>
        <dbReference type="ARBA" id="ARBA00022848"/>
    </source>
</evidence>
<evidence type="ECO:0000256" key="10">
    <source>
        <dbReference type="ARBA" id="ARBA00023004"/>
    </source>
</evidence>
<keyword evidence="6 13" id="KW-0479">Metal-binding</keyword>
<dbReference type="Gene3D" id="1.10.630.10">
    <property type="entry name" value="Cytochrome P450"/>
    <property type="match status" value="1"/>
</dbReference>
<dbReference type="InterPro" id="IPR002401">
    <property type="entry name" value="Cyt_P450_E_grp-I"/>
</dbReference>
<evidence type="ECO:0000256" key="3">
    <source>
        <dbReference type="ARBA" id="ARBA00004406"/>
    </source>
</evidence>
<evidence type="ECO:0000256" key="5">
    <source>
        <dbReference type="ARBA" id="ARBA00022617"/>
    </source>
</evidence>
<dbReference type="STRING" id="7370.A0A1I8NFA4"/>
<dbReference type="GeneID" id="101887383"/>
<evidence type="ECO:0000256" key="7">
    <source>
        <dbReference type="ARBA" id="ARBA00022824"/>
    </source>
</evidence>
<dbReference type="PRINTS" id="PR00463">
    <property type="entry name" value="EP450I"/>
</dbReference>
<dbReference type="InterPro" id="IPR036396">
    <property type="entry name" value="Cyt_P450_sf"/>
</dbReference>
<dbReference type="PROSITE" id="PS00086">
    <property type="entry name" value="CYTOCHROME_P450"/>
    <property type="match status" value="1"/>
</dbReference>
<name>A0A9J7DDV5_MUSDO</name>
<dbReference type="Pfam" id="PF00067">
    <property type="entry name" value="p450"/>
    <property type="match status" value="1"/>
</dbReference>
<evidence type="ECO:0000256" key="13">
    <source>
        <dbReference type="PIRSR" id="PIRSR602401-1"/>
    </source>
</evidence>
<dbReference type="Proteomes" id="UP001652621">
    <property type="component" value="Unplaced"/>
</dbReference>